<feature type="domain" description="DUF3251" evidence="3">
    <location>
        <begin position="20"/>
        <end position="174"/>
    </location>
</feature>
<dbReference type="STRING" id="1109412.BN1221_00334"/>
<feature type="chain" id="PRO_5005194380" evidence="2">
    <location>
        <begin position="24"/>
        <end position="190"/>
    </location>
</feature>
<keyword evidence="1" id="KW-0175">Coiled coil</keyword>
<sequence>MTTRYRMLAILPALVLLAGCVQQRQVPQLQNQLSQLNHQLKTLTDQATALEQQNALNERSNSGVYLLPAAQSNAILQSDIGQLRVLLSHIEPEANGTRALLTIRTLDTARLPAFSAHVDWGQIDPVSGKPLITDTQTQSFRFLPPLLPKTEAMIELRLSGLSPEQLGFVRLYHIIGEEQTPPPVASTDAP</sequence>
<evidence type="ECO:0000256" key="1">
    <source>
        <dbReference type="SAM" id="Coils"/>
    </source>
</evidence>
<dbReference type="InterPro" id="IPR021658">
    <property type="entry name" value="DUF3251"/>
</dbReference>
<dbReference type="EMBL" id="CGIG01000001">
    <property type="protein sequence ID" value="CPR13930.1"/>
    <property type="molecule type" value="Genomic_DNA"/>
</dbReference>
<dbReference type="RefSeq" id="WP_048635834.1">
    <property type="nucleotide sequence ID" value="NZ_CGIG01000001.1"/>
</dbReference>
<organism evidence="4 5">
    <name type="scientific">Brenneria goodwinii</name>
    <dbReference type="NCBI Taxonomy" id="1109412"/>
    <lineage>
        <taxon>Bacteria</taxon>
        <taxon>Pseudomonadati</taxon>
        <taxon>Pseudomonadota</taxon>
        <taxon>Gammaproteobacteria</taxon>
        <taxon>Enterobacterales</taxon>
        <taxon>Pectobacteriaceae</taxon>
        <taxon>Brenneria</taxon>
    </lineage>
</organism>
<dbReference type="Pfam" id="PF11622">
    <property type="entry name" value="DUF3251"/>
    <property type="match status" value="1"/>
</dbReference>
<dbReference type="AlphaFoldDB" id="A0A0G4JPT3"/>
<feature type="coiled-coil region" evidence="1">
    <location>
        <begin position="26"/>
        <end position="60"/>
    </location>
</feature>
<feature type="signal peptide" evidence="2">
    <location>
        <begin position="1"/>
        <end position="23"/>
    </location>
</feature>
<reference evidence="5" key="1">
    <citation type="submission" date="2015-01" db="EMBL/GenBank/DDBJ databases">
        <authorList>
            <person name="Paterson Steve"/>
        </authorList>
    </citation>
    <scope>NUCLEOTIDE SEQUENCE [LARGE SCALE GENOMIC DNA]</scope>
    <source>
        <strain evidence="5">OBR1</strain>
    </source>
</reference>
<dbReference type="Gene3D" id="2.60.40.1620">
    <property type="entry name" value="Lipoprotein YajI-like"/>
    <property type="match status" value="1"/>
</dbReference>
<evidence type="ECO:0000313" key="4">
    <source>
        <dbReference type="EMBL" id="CPR13930.1"/>
    </source>
</evidence>
<keyword evidence="2" id="KW-0732">Signal</keyword>
<dbReference type="OrthoDB" id="6504692at2"/>
<accession>A0A0G4JPT3</accession>
<evidence type="ECO:0000259" key="3">
    <source>
        <dbReference type="Pfam" id="PF11622"/>
    </source>
</evidence>
<dbReference type="PROSITE" id="PS51257">
    <property type="entry name" value="PROKAR_LIPOPROTEIN"/>
    <property type="match status" value="1"/>
</dbReference>
<keyword evidence="4" id="KW-0449">Lipoprotein</keyword>
<dbReference type="InterPro" id="IPR037125">
    <property type="entry name" value="YajI-like_sf"/>
</dbReference>
<evidence type="ECO:0000313" key="5">
    <source>
        <dbReference type="Proteomes" id="UP000044377"/>
    </source>
</evidence>
<name>A0A0G4JPT3_9GAMM</name>
<proteinExistence type="predicted"/>
<evidence type="ECO:0000256" key="2">
    <source>
        <dbReference type="SAM" id="SignalP"/>
    </source>
</evidence>
<dbReference type="Proteomes" id="UP000044377">
    <property type="component" value="Unassembled WGS sequence"/>
</dbReference>
<gene>
    <name evidence="4" type="ORF">BN1221_00334</name>
</gene>
<protein>
    <submittedName>
        <fullName evidence="4">Hypothetical lipoprotein yajI</fullName>
    </submittedName>
</protein>
<keyword evidence="5" id="KW-1185">Reference proteome</keyword>
<dbReference type="NCBIfam" id="NF008575">
    <property type="entry name" value="PRK11530.1"/>
    <property type="match status" value="1"/>
</dbReference>